<accession>A0A5N5GLH4</accession>
<proteinExistence type="predicted"/>
<evidence type="ECO:0000313" key="1">
    <source>
        <dbReference type="EMBL" id="KAB2616198.1"/>
    </source>
</evidence>
<gene>
    <name evidence="1" type="ORF">D8674_022786</name>
</gene>
<comment type="caution">
    <text evidence="1">The sequence shown here is derived from an EMBL/GenBank/DDBJ whole genome shotgun (WGS) entry which is preliminary data.</text>
</comment>
<evidence type="ECO:0000313" key="2">
    <source>
        <dbReference type="Proteomes" id="UP000327157"/>
    </source>
</evidence>
<reference evidence="1 2" key="1">
    <citation type="submission" date="2019-09" db="EMBL/GenBank/DDBJ databases">
        <authorList>
            <person name="Ou C."/>
        </authorList>
    </citation>
    <scope>NUCLEOTIDE SEQUENCE [LARGE SCALE GENOMIC DNA]</scope>
    <source>
        <strain evidence="1">S2</strain>
        <tissue evidence="1">Leaf</tissue>
    </source>
</reference>
<dbReference type="OrthoDB" id="1728324at2759"/>
<organism evidence="1 2">
    <name type="scientific">Pyrus ussuriensis x Pyrus communis</name>
    <dbReference type="NCBI Taxonomy" id="2448454"/>
    <lineage>
        <taxon>Eukaryota</taxon>
        <taxon>Viridiplantae</taxon>
        <taxon>Streptophyta</taxon>
        <taxon>Embryophyta</taxon>
        <taxon>Tracheophyta</taxon>
        <taxon>Spermatophyta</taxon>
        <taxon>Magnoliopsida</taxon>
        <taxon>eudicotyledons</taxon>
        <taxon>Gunneridae</taxon>
        <taxon>Pentapetalae</taxon>
        <taxon>rosids</taxon>
        <taxon>fabids</taxon>
        <taxon>Rosales</taxon>
        <taxon>Rosaceae</taxon>
        <taxon>Amygdaloideae</taxon>
        <taxon>Maleae</taxon>
        <taxon>Pyrus</taxon>
    </lineage>
</organism>
<dbReference type="Proteomes" id="UP000327157">
    <property type="component" value="Chromosome 3"/>
</dbReference>
<dbReference type="AlphaFoldDB" id="A0A5N5GLH4"/>
<sequence>MEHDHIDHLMVPNNVEGVVDERHLMTCRAQAPNGTKELMKFNDKGHPVEPPHTIARFSSKPNCITFFTLTHTRKSGEPVDARSIEIIGDFNRKLKLYEDRNEIVTDEVRHIVYANVLGPERATVLEGLGHVDLGWRQVREVLAQLRKKHIDSMVAHKRRLDLKVETMKREMRAEIMFVLKNADGDMIGPNGVDVIQNIGMDDEIGYHPCMMNVTGISK</sequence>
<dbReference type="EMBL" id="SMOL01000402">
    <property type="protein sequence ID" value="KAB2616198.1"/>
    <property type="molecule type" value="Genomic_DNA"/>
</dbReference>
<protein>
    <submittedName>
        <fullName evidence="1">Uncharacterized protein</fullName>
    </submittedName>
</protein>
<keyword evidence="2" id="KW-1185">Reference proteome</keyword>
<reference evidence="2" key="2">
    <citation type="submission" date="2019-10" db="EMBL/GenBank/DDBJ databases">
        <title>A de novo genome assembly of a pear dwarfing rootstock.</title>
        <authorList>
            <person name="Wang F."/>
            <person name="Wang J."/>
            <person name="Li S."/>
            <person name="Zhang Y."/>
            <person name="Fang M."/>
            <person name="Ma L."/>
            <person name="Zhao Y."/>
            <person name="Jiang S."/>
        </authorList>
    </citation>
    <scope>NUCLEOTIDE SEQUENCE [LARGE SCALE GENOMIC DNA]</scope>
</reference>
<reference evidence="1 2" key="3">
    <citation type="submission" date="2019-11" db="EMBL/GenBank/DDBJ databases">
        <title>A de novo genome assembly of a pear dwarfing rootstock.</title>
        <authorList>
            <person name="Wang F."/>
            <person name="Wang J."/>
            <person name="Li S."/>
            <person name="Zhang Y."/>
            <person name="Fang M."/>
            <person name="Ma L."/>
            <person name="Zhao Y."/>
            <person name="Jiang S."/>
        </authorList>
    </citation>
    <scope>NUCLEOTIDE SEQUENCE [LARGE SCALE GENOMIC DNA]</scope>
    <source>
        <strain evidence="1">S2</strain>
        <tissue evidence="1">Leaf</tissue>
    </source>
</reference>
<name>A0A5N5GLH4_9ROSA</name>